<evidence type="ECO:0000259" key="9">
    <source>
        <dbReference type="Pfam" id="PF00673"/>
    </source>
</evidence>
<dbReference type="PROSITE" id="PS00358">
    <property type="entry name" value="RIBOSOMAL_L5"/>
    <property type="match status" value="1"/>
</dbReference>
<accession>A0A7D7UAM3</accession>
<dbReference type="RefSeq" id="WP_182078863.1">
    <property type="nucleotide sequence ID" value="NZ_CP059674.1"/>
</dbReference>
<evidence type="ECO:0000256" key="7">
    <source>
        <dbReference type="RuleBase" id="RU003930"/>
    </source>
</evidence>
<dbReference type="InterPro" id="IPR020929">
    <property type="entry name" value="Ribosomal_uL5_CS"/>
</dbReference>
<feature type="domain" description="Large ribosomal subunit protein uL5 N-terminal" evidence="8">
    <location>
        <begin position="23"/>
        <end position="79"/>
    </location>
</feature>
<dbReference type="GO" id="GO:0019843">
    <property type="term" value="F:rRNA binding"/>
    <property type="evidence" value="ECO:0007669"/>
    <property type="project" value="UniProtKB-UniRule"/>
</dbReference>
<dbReference type="FunFam" id="3.30.1440.10:FF:000001">
    <property type="entry name" value="50S ribosomal protein L5"/>
    <property type="match status" value="1"/>
</dbReference>
<evidence type="ECO:0000313" key="10">
    <source>
        <dbReference type="EMBL" id="QMT98587.1"/>
    </source>
</evidence>
<evidence type="ECO:0000256" key="5">
    <source>
        <dbReference type="ARBA" id="ARBA00058604"/>
    </source>
</evidence>
<dbReference type="HAMAP" id="MF_01333_B">
    <property type="entry name" value="Ribosomal_uL5_B"/>
    <property type="match status" value="1"/>
</dbReference>
<reference evidence="10 11" key="1">
    <citation type="journal article" date="2017" name="Int. J. Syst. Evol. Microbiol.">
        <title>Mycoplasma tullyi sp. nov., isolated from penguins of the genus Spheniscus.</title>
        <authorList>
            <person name="Yavari C.A."/>
            <person name="Ramirez A.S."/>
            <person name="Nicholas R.A.J."/>
            <person name="Radford A.D."/>
            <person name="Darby A.C."/>
            <person name="Bradbury J.M."/>
        </authorList>
    </citation>
    <scope>NUCLEOTIDE SEQUENCE [LARGE SCALE GENOMIC DNA]</scope>
    <source>
        <strain evidence="10 11">56A97T</strain>
    </source>
</reference>
<organism evidence="10 11">
    <name type="scientific">Mycoplasma tullyi</name>
    <dbReference type="NCBI Taxonomy" id="1612150"/>
    <lineage>
        <taxon>Bacteria</taxon>
        <taxon>Bacillati</taxon>
        <taxon>Mycoplasmatota</taxon>
        <taxon>Mollicutes</taxon>
        <taxon>Mycoplasmataceae</taxon>
        <taxon>Mycoplasma</taxon>
    </lineage>
</organism>
<keyword evidence="2 6" id="KW-0689">Ribosomal protein</keyword>
<dbReference type="InterPro" id="IPR020930">
    <property type="entry name" value="Ribosomal_uL5_bac-type"/>
</dbReference>
<dbReference type="InterPro" id="IPR031310">
    <property type="entry name" value="Ribosomal_uL5_N"/>
</dbReference>
<dbReference type="Pfam" id="PF00281">
    <property type="entry name" value="Ribosomal_L5"/>
    <property type="match status" value="1"/>
</dbReference>
<feature type="domain" description="Large ribosomal subunit protein uL5 C-terminal" evidence="9">
    <location>
        <begin position="84"/>
        <end position="175"/>
    </location>
</feature>
<comment type="similarity">
    <text evidence="1 6 7">Belongs to the universal ribosomal protein uL5 family.</text>
</comment>
<comment type="function">
    <text evidence="5">This is one of the proteins that bind and probably mediate the attachment of the 5S RNA into the large ribosomal subunit, where it forms part of the central protuberance. In the 70S ribosome it contacts protein S13 of the 30S subunit (bridge B1b), connecting the 2 subunits; this bridge is implicated in subunit movement. Contacts the P site tRNA; the 5S rRNA and some of its associated proteins might help stabilize positioning of ribosome-bound tRNAs.</text>
</comment>
<dbReference type="NCBIfam" id="NF000585">
    <property type="entry name" value="PRK00010.1"/>
    <property type="match status" value="1"/>
</dbReference>
<dbReference type="EMBL" id="CP059674">
    <property type="protein sequence ID" value="QMT98587.1"/>
    <property type="molecule type" value="Genomic_DNA"/>
</dbReference>
<gene>
    <name evidence="6 10" type="primary">rplE</name>
    <name evidence="10" type="ORF">H3143_00310</name>
</gene>
<comment type="function">
    <text evidence="6">This is 1 of the proteins that bind and probably mediate the attachment of the 5S RNA into the large ribosomal subunit, where it forms part of the central protuberance. In the 70S ribosome it contacts protein S13 of the 30S subunit (bridge B1b), connecting the 2 subunits; this bridge is implicated in subunit movement. Contacts the P site tRNA; the 5S rRNA and some of its associated proteins might help stabilize positioning of ribosome-bound tRNAs.</text>
</comment>
<name>A0A7D7UAM3_9MOLU</name>
<dbReference type="Pfam" id="PF00673">
    <property type="entry name" value="Ribosomal_L5_C"/>
    <property type="match status" value="1"/>
</dbReference>
<sequence length="185" mass="20711">MNLKTKYKTKIVPLLQKELGLSSVMQVPKIEKIVINMGVGDATKDAKLLELAVSELQAISGQKPVITKAHSSNASFKIRQGQAIGCKVTLRGEKMWNFLEKLINIALPRVRDFRGLSNRAFDARGNYTLGIKEQIIFPEIIYDNVKKIRGFDITLVISSDNAKHNHRLLLELGMPLIKTKEQSNG</sequence>
<proteinExistence type="inferred from homology"/>
<evidence type="ECO:0000256" key="4">
    <source>
        <dbReference type="ARBA" id="ARBA00035245"/>
    </source>
</evidence>
<dbReference type="InterPro" id="IPR002132">
    <property type="entry name" value="Ribosomal_uL5"/>
</dbReference>
<evidence type="ECO:0000256" key="1">
    <source>
        <dbReference type="ARBA" id="ARBA00008553"/>
    </source>
</evidence>
<keyword evidence="11" id="KW-1185">Reference proteome</keyword>
<dbReference type="InterPro" id="IPR022803">
    <property type="entry name" value="Ribosomal_uL5_dom_sf"/>
</dbReference>
<dbReference type="GO" id="GO:0003735">
    <property type="term" value="F:structural constituent of ribosome"/>
    <property type="evidence" value="ECO:0007669"/>
    <property type="project" value="InterPro"/>
</dbReference>
<evidence type="ECO:0000256" key="6">
    <source>
        <dbReference type="HAMAP-Rule" id="MF_01333"/>
    </source>
</evidence>
<dbReference type="PIRSF" id="PIRSF002161">
    <property type="entry name" value="Ribosomal_L5"/>
    <property type="match status" value="1"/>
</dbReference>
<keyword evidence="6" id="KW-0699">rRNA-binding</keyword>
<evidence type="ECO:0000259" key="8">
    <source>
        <dbReference type="Pfam" id="PF00281"/>
    </source>
</evidence>
<dbReference type="PANTHER" id="PTHR11994">
    <property type="entry name" value="60S RIBOSOMAL PROTEIN L11-RELATED"/>
    <property type="match status" value="1"/>
</dbReference>
<evidence type="ECO:0000313" key="11">
    <source>
        <dbReference type="Proteomes" id="UP000514704"/>
    </source>
</evidence>
<comment type="subunit">
    <text evidence="6">Part of the 50S ribosomal subunit; part of the 5S rRNA/L5/L18/L25 subcomplex. Contacts the 5S rRNA and the P site tRNA. Forms a bridge to the 30S subunit in the 70S ribosome.</text>
</comment>
<keyword evidence="6" id="KW-0820">tRNA-binding</keyword>
<dbReference type="GO" id="GO:0006412">
    <property type="term" value="P:translation"/>
    <property type="evidence" value="ECO:0007669"/>
    <property type="project" value="UniProtKB-UniRule"/>
</dbReference>
<protein>
    <recommendedName>
        <fullName evidence="4 6">Large ribosomal subunit protein uL5</fullName>
    </recommendedName>
</protein>
<dbReference type="SUPFAM" id="SSF55282">
    <property type="entry name" value="RL5-like"/>
    <property type="match status" value="1"/>
</dbReference>
<keyword evidence="6" id="KW-0694">RNA-binding</keyword>
<dbReference type="GO" id="GO:0005840">
    <property type="term" value="C:ribosome"/>
    <property type="evidence" value="ECO:0007669"/>
    <property type="project" value="UniProtKB-KW"/>
</dbReference>
<dbReference type="InterPro" id="IPR031309">
    <property type="entry name" value="Ribosomal_uL5_C"/>
</dbReference>
<dbReference type="GO" id="GO:1990904">
    <property type="term" value="C:ribonucleoprotein complex"/>
    <property type="evidence" value="ECO:0007669"/>
    <property type="project" value="UniProtKB-KW"/>
</dbReference>
<dbReference type="AlphaFoldDB" id="A0A7D7UAM3"/>
<evidence type="ECO:0000256" key="3">
    <source>
        <dbReference type="ARBA" id="ARBA00023274"/>
    </source>
</evidence>
<dbReference type="GO" id="GO:0000049">
    <property type="term" value="F:tRNA binding"/>
    <property type="evidence" value="ECO:0007669"/>
    <property type="project" value="UniProtKB-UniRule"/>
</dbReference>
<evidence type="ECO:0000256" key="2">
    <source>
        <dbReference type="ARBA" id="ARBA00022980"/>
    </source>
</evidence>
<keyword evidence="3 6" id="KW-0687">Ribonucleoprotein</keyword>
<dbReference type="Gene3D" id="3.30.1440.10">
    <property type="match status" value="1"/>
</dbReference>
<dbReference type="KEGG" id="mtuy:H3143_00310"/>
<dbReference type="Proteomes" id="UP000514704">
    <property type="component" value="Chromosome"/>
</dbReference>